<gene>
    <name evidence="9" type="ORF">ICL07_20745</name>
</gene>
<evidence type="ECO:0000256" key="1">
    <source>
        <dbReference type="ARBA" id="ARBA00004571"/>
    </source>
</evidence>
<evidence type="ECO:0000256" key="7">
    <source>
        <dbReference type="PROSITE-ProRule" id="PRU01360"/>
    </source>
</evidence>
<keyword evidence="4 7" id="KW-0812">Transmembrane</keyword>
<evidence type="ECO:0000256" key="2">
    <source>
        <dbReference type="ARBA" id="ARBA00022448"/>
    </source>
</evidence>
<evidence type="ECO:0000256" key="5">
    <source>
        <dbReference type="ARBA" id="ARBA00023136"/>
    </source>
</evidence>
<dbReference type="InterPro" id="IPR039426">
    <property type="entry name" value="TonB-dep_rcpt-like"/>
</dbReference>
<dbReference type="PROSITE" id="PS52016">
    <property type="entry name" value="TONB_DEPENDENT_REC_3"/>
    <property type="match status" value="1"/>
</dbReference>
<comment type="subcellular location">
    <subcellularLocation>
        <location evidence="1 7">Cell outer membrane</location>
        <topology evidence="1 7">Multi-pass membrane protein</topology>
    </subcellularLocation>
</comment>
<dbReference type="Gene3D" id="2.40.170.20">
    <property type="entry name" value="TonB-dependent receptor, beta-barrel domain"/>
    <property type="match status" value="1"/>
</dbReference>
<feature type="domain" description="TonB-dependent receptor plug" evidence="8">
    <location>
        <begin position="231"/>
        <end position="361"/>
    </location>
</feature>
<keyword evidence="3 7" id="KW-1134">Transmembrane beta strand</keyword>
<evidence type="ECO:0000256" key="4">
    <source>
        <dbReference type="ARBA" id="ARBA00022692"/>
    </source>
</evidence>
<dbReference type="Pfam" id="PF07715">
    <property type="entry name" value="Plug"/>
    <property type="match status" value="1"/>
</dbReference>
<sequence length="1214" mass="135145">MKQLQDLPFLRRALLRYAVKGCVMLSFFLLTAICTVVAQDEGAKALLSRKVSYKAANMPLSKVLKELRKQMDVRFTYNSELIGRQPSVTVQIEQGSLESLLKQVLKGTNLIFTVDMGGIVIYESRTTSNEDPKGVFVVLRGQVTDPGGTPLAGVSIKGLESKEMTITKPDGLFMLMAKENETVNMSLLGMKPLNYRVKAGQEMIIFKMDTIARDIQEVVVTGYQKIDPRLSTASVFKLKAAQILEPGQTTVDKMLQGKVPGLMIINNSGGVNAKPNLRIRGTSTLIGNTQPVWVIDGMIRPDPVDISNAVLNKLVDNAAQSNFELMGNAISGLNPYDIESITFLKDAAATAIYGTRAANGVIVVTTKRGKEGPVQINYNTNLSLRSRPSYGQMNLMNSRERVLFSQQLQEDHVTYEERNSGLYEELTYEGLLNALYARRITEAEFHERVSRIETRNTDWFKTLFRSPLSMQHSLSLSGGNSKTVYYASGTYSMNNGQAKQEGNRTYGASFNLRSQVNKRLSLDASMQLSYSKATSYYNGINPLTYAIQTSRVIGEDDFYPVQAVIEQGPTSIPLKQNYTPIPMNFKNEIAHSENTTTQRGSYLNVAVDYKIARGLVFRNQSNVSTDAAAGFSAADEQTSRISIMRGWAYGETPQPWQLKSAQLPNGGLAYMTSMQSLAWGIRNSLDYGKGFFKERDQFSVTLGNEIRSISTEGTVTTASGYYPDRGKTFMPADISRSKFDNTVITNGLTNSVSYYATGAYSLMNRYIVSGTIRTDGSNRFGQFSNARFLPNYSISARWNAAMESWFPAGTLLTDWQMRASYGTQGNVVDAVGPSLIATYSTNAGDRDFLTQVPFLKIKSMPYPDLRWEKTYQWNLGTNFAMFNNRLRVNFDYYTKRSVDVLDMIPIPYEYGMNVMYRNGSSITNSGWDASLDFTAFRNKKSGLTFTVTTGGVFNKVSNNAYQYDFQSLLSGSGYIPGRPISGFYSYQFTGLDHNTGLPTFGKLDRKGVTSNPDELLVYSGQMFPKITGSIQPVFQYKSFSVSALLYVSLGSSKRMNDPFPTTQVGNGVPAPYVNTTKEYLDRWRKPGDELYTNFPVIRDASNPFEYIRVPYQLPQQNMETQDLKVDRFTAYKWSDLRTVNNNYMRCNSIRMGYGFPASMLTGTSIKNLSLGMGVTNVFTIANGKLHGQDPEIDGVGSSALPIARTYTLSVNASF</sequence>
<dbReference type="SUPFAM" id="SSF56935">
    <property type="entry name" value="Porins"/>
    <property type="match status" value="1"/>
</dbReference>
<comment type="caution">
    <text evidence="9">The sequence shown here is derived from an EMBL/GenBank/DDBJ whole genome shotgun (WGS) entry which is preliminary data.</text>
</comment>
<reference evidence="9 10" key="1">
    <citation type="submission" date="2020-09" db="EMBL/GenBank/DDBJ databases">
        <title>Genome sequences of type strains of Chitinophaga qingshengii and Chitinophaga varians.</title>
        <authorList>
            <person name="Kittiwongwattana C."/>
        </authorList>
    </citation>
    <scope>NUCLEOTIDE SEQUENCE [LARGE SCALE GENOMIC DNA]</scope>
    <source>
        <strain evidence="9 10">JCM 30026</strain>
    </source>
</reference>
<evidence type="ECO:0000313" key="10">
    <source>
        <dbReference type="Proteomes" id="UP000659124"/>
    </source>
</evidence>
<dbReference type="InterPro" id="IPR012910">
    <property type="entry name" value="Plug_dom"/>
</dbReference>
<accession>A0ABR7TQT1</accession>
<keyword evidence="6 7" id="KW-0998">Cell outer membrane</keyword>
<dbReference type="InterPro" id="IPR023997">
    <property type="entry name" value="TonB-dep_OMP_SusC/RagA_CS"/>
</dbReference>
<proteinExistence type="inferred from homology"/>
<dbReference type="SUPFAM" id="SSF49464">
    <property type="entry name" value="Carboxypeptidase regulatory domain-like"/>
    <property type="match status" value="1"/>
</dbReference>
<dbReference type="RefSeq" id="WP_188089959.1">
    <property type="nucleotide sequence ID" value="NZ_JACVFC010000003.1"/>
</dbReference>
<dbReference type="Gene3D" id="3.55.50.30">
    <property type="match status" value="1"/>
</dbReference>
<comment type="similarity">
    <text evidence="7">Belongs to the TonB-dependent receptor family.</text>
</comment>
<dbReference type="InterPro" id="IPR008969">
    <property type="entry name" value="CarboxyPept-like_regulatory"/>
</dbReference>
<dbReference type="NCBIfam" id="TIGR04056">
    <property type="entry name" value="OMP_RagA_SusC"/>
    <property type="match status" value="1"/>
</dbReference>
<keyword evidence="5 7" id="KW-0472">Membrane</keyword>
<dbReference type="EMBL" id="JACVFC010000003">
    <property type="protein sequence ID" value="MBC9932828.1"/>
    <property type="molecule type" value="Genomic_DNA"/>
</dbReference>
<evidence type="ECO:0000259" key="8">
    <source>
        <dbReference type="Pfam" id="PF07715"/>
    </source>
</evidence>
<evidence type="ECO:0000256" key="3">
    <source>
        <dbReference type="ARBA" id="ARBA00022452"/>
    </source>
</evidence>
<dbReference type="InterPro" id="IPR023996">
    <property type="entry name" value="TonB-dep_OMP_SusC/RagA"/>
</dbReference>
<organism evidence="9 10">
    <name type="scientific">Chitinophaga qingshengii</name>
    <dbReference type="NCBI Taxonomy" id="1569794"/>
    <lineage>
        <taxon>Bacteria</taxon>
        <taxon>Pseudomonadati</taxon>
        <taxon>Bacteroidota</taxon>
        <taxon>Chitinophagia</taxon>
        <taxon>Chitinophagales</taxon>
        <taxon>Chitinophagaceae</taxon>
        <taxon>Chitinophaga</taxon>
    </lineage>
</organism>
<dbReference type="NCBIfam" id="TIGR04057">
    <property type="entry name" value="SusC_RagA_signa"/>
    <property type="match status" value="1"/>
</dbReference>
<keyword evidence="2 7" id="KW-0813">Transport</keyword>
<dbReference type="InterPro" id="IPR037066">
    <property type="entry name" value="Plug_dom_sf"/>
</dbReference>
<keyword evidence="10" id="KW-1185">Reference proteome</keyword>
<evidence type="ECO:0000256" key="6">
    <source>
        <dbReference type="ARBA" id="ARBA00023237"/>
    </source>
</evidence>
<evidence type="ECO:0000313" key="9">
    <source>
        <dbReference type="EMBL" id="MBC9932828.1"/>
    </source>
</evidence>
<name>A0ABR7TQT1_9BACT</name>
<protein>
    <submittedName>
        <fullName evidence="9">SusC/RagA family TonB-linked outer membrane protein</fullName>
    </submittedName>
</protein>
<dbReference type="Gene3D" id="2.170.130.10">
    <property type="entry name" value="TonB-dependent receptor, plug domain"/>
    <property type="match status" value="1"/>
</dbReference>
<dbReference type="Proteomes" id="UP000659124">
    <property type="component" value="Unassembled WGS sequence"/>
</dbReference>
<dbReference type="InterPro" id="IPR036942">
    <property type="entry name" value="Beta-barrel_TonB_sf"/>
</dbReference>